<dbReference type="Proteomes" id="UP001154282">
    <property type="component" value="Unassembled WGS sequence"/>
</dbReference>
<dbReference type="GO" id="GO:0005673">
    <property type="term" value="C:transcription factor TFIIE complex"/>
    <property type="evidence" value="ECO:0007669"/>
    <property type="project" value="InterPro"/>
</dbReference>
<organism evidence="9 10">
    <name type="scientific">Linum tenue</name>
    <dbReference type="NCBI Taxonomy" id="586396"/>
    <lineage>
        <taxon>Eukaryota</taxon>
        <taxon>Viridiplantae</taxon>
        <taxon>Streptophyta</taxon>
        <taxon>Embryophyta</taxon>
        <taxon>Tracheophyta</taxon>
        <taxon>Spermatophyta</taxon>
        <taxon>Magnoliopsida</taxon>
        <taxon>eudicotyledons</taxon>
        <taxon>Gunneridae</taxon>
        <taxon>Pentapetalae</taxon>
        <taxon>rosids</taxon>
        <taxon>fabids</taxon>
        <taxon>Malpighiales</taxon>
        <taxon>Linaceae</taxon>
        <taxon>Linum</taxon>
    </lineage>
</organism>
<name>A0AAV0JWT1_9ROSI</name>
<comment type="caution">
    <text evidence="9">The sequence shown here is derived from an EMBL/GenBank/DDBJ whole genome shotgun (WGS) entry which is preliminary data.</text>
</comment>
<dbReference type="AlphaFoldDB" id="A0AAV0JWT1"/>
<evidence type="ECO:0000256" key="6">
    <source>
        <dbReference type="ARBA" id="ARBA00025581"/>
    </source>
</evidence>
<reference evidence="9" key="1">
    <citation type="submission" date="2022-08" db="EMBL/GenBank/DDBJ databases">
        <authorList>
            <person name="Gutierrez-Valencia J."/>
        </authorList>
    </citation>
    <scope>NUCLEOTIDE SEQUENCE</scope>
</reference>
<evidence type="ECO:0000256" key="1">
    <source>
        <dbReference type="ARBA" id="ARBA00004123"/>
    </source>
</evidence>
<keyword evidence="10" id="KW-1185">Reference proteome</keyword>
<dbReference type="InterPro" id="IPR003166">
    <property type="entry name" value="TFIIE_bsu_DNA-bd"/>
</dbReference>
<feature type="compositionally biased region" description="Basic residues" evidence="7">
    <location>
        <begin position="264"/>
        <end position="277"/>
    </location>
</feature>
<evidence type="ECO:0000259" key="8">
    <source>
        <dbReference type="PROSITE" id="PS51351"/>
    </source>
</evidence>
<accession>A0AAV0JWT1</accession>
<feature type="compositionally biased region" description="Low complexity" evidence="7">
    <location>
        <begin position="35"/>
        <end position="53"/>
    </location>
</feature>
<evidence type="ECO:0000256" key="5">
    <source>
        <dbReference type="ARBA" id="ARBA00023242"/>
    </source>
</evidence>
<dbReference type="GO" id="GO:0001097">
    <property type="term" value="F:TFIIH-class transcription factor complex binding"/>
    <property type="evidence" value="ECO:0007669"/>
    <property type="project" value="TreeGrafter"/>
</dbReference>
<keyword evidence="5" id="KW-0539">Nucleus</keyword>
<evidence type="ECO:0000256" key="2">
    <source>
        <dbReference type="ARBA" id="ARBA00023015"/>
    </source>
</evidence>
<dbReference type="InterPro" id="IPR016656">
    <property type="entry name" value="TFIIE-bsu"/>
</dbReference>
<comment type="subcellular location">
    <subcellularLocation>
        <location evidence="1">Nucleus</location>
    </subcellularLocation>
</comment>
<dbReference type="EMBL" id="CAMGYJ010000005">
    <property type="protein sequence ID" value="CAI0414396.1"/>
    <property type="molecule type" value="Genomic_DNA"/>
</dbReference>
<feature type="region of interest" description="Disordered" evidence="7">
    <location>
        <begin position="22"/>
        <end position="55"/>
    </location>
</feature>
<dbReference type="PANTHER" id="PTHR12716">
    <property type="entry name" value="TRANSCRIPTION INITIATION FACTOR IIE, BETA SUBUNIT"/>
    <property type="match status" value="1"/>
</dbReference>
<evidence type="ECO:0000313" key="9">
    <source>
        <dbReference type="EMBL" id="CAI0414396.1"/>
    </source>
</evidence>
<feature type="region of interest" description="Disordered" evidence="7">
    <location>
        <begin position="242"/>
        <end position="292"/>
    </location>
</feature>
<dbReference type="Pfam" id="PF18121">
    <property type="entry name" value="TFA2_Winged_2"/>
    <property type="match status" value="1"/>
</dbReference>
<evidence type="ECO:0000313" key="10">
    <source>
        <dbReference type="Proteomes" id="UP001154282"/>
    </source>
</evidence>
<proteinExistence type="predicted"/>
<sequence>MDYKAKLDKFNKQAERCSTIKNVAAKAGSSNTSQKPSGNGAAASSGKSPAPNSIKFSNDTERLQLINGIRKAPVGAQMKRVISLLDKTRRAFTPDQINEATHVDVRLNKELFDSLKANPKVNYDGRSFSYKTFLVLNCLQSTHNLLNKDELLKFIRRYSLGIAVIELKDAYPRVMEDLQELKTEGKIWLMSNFDSKEDIAYPNDPKVIIKVDDDLKELFREIPLPLDMLDIERDLQKNGMKPATDTAKRRAAAQIDGIPPKSESKKKKKHEISKRTKLTNAHLPELFQHLNH</sequence>
<evidence type="ECO:0000256" key="7">
    <source>
        <dbReference type="SAM" id="MobiDB-lite"/>
    </source>
</evidence>
<gene>
    <name evidence="9" type="ORF">LITE_LOCUS16271</name>
</gene>
<keyword evidence="3" id="KW-0238">DNA-binding</keyword>
<evidence type="ECO:0000256" key="3">
    <source>
        <dbReference type="ARBA" id="ARBA00023125"/>
    </source>
</evidence>
<comment type="function">
    <text evidence="6">Recruits TFIIH to the initiation complex and stimulates the RNA polymerase II C-terminal domain kinase and DNA-dependent ATPase activities of TFIIH. Both TFIIH and TFIIE are required for promoter clearance by RNA polymerase.</text>
</comment>
<dbReference type="PROSITE" id="PS51351">
    <property type="entry name" value="TFIIE_BETA_C"/>
    <property type="match status" value="1"/>
</dbReference>
<keyword evidence="4" id="KW-0804">Transcription</keyword>
<dbReference type="InterPro" id="IPR040501">
    <property type="entry name" value="TFA2_Winged_2"/>
</dbReference>
<protein>
    <recommendedName>
        <fullName evidence="8">TFIIE beta domain-containing protein</fullName>
    </recommendedName>
</protein>
<dbReference type="GO" id="GO:0006367">
    <property type="term" value="P:transcription initiation at RNA polymerase II promoter"/>
    <property type="evidence" value="ECO:0007669"/>
    <property type="project" value="InterPro"/>
</dbReference>
<evidence type="ECO:0000256" key="4">
    <source>
        <dbReference type="ARBA" id="ARBA00023163"/>
    </source>
</evidence>
<keyword evidence="2" id="KW-0805">Transcription regulation</keyword>
<feature type="domain" description="TFIIE beta" evidence="8">
    <location>
        <begin position="62"/>
        <end position="137"/>
    </location>
</feature>
<dbReference type="GO" id="GO:0003677">
    <property type="term" value="F:DNA binding"/>
    <property type="evidence" value="ECO:0007669"/>
    <property type="project" value="UniProtKB-KW"/>
</dbReference>
<dbReference type="PANTHER" id="PTHR12716:SF8">
    <property type="entry name" value="TRANSCRIPTION INITIATION FACTOR IIE SUBUNIT BETA"/>
    <property type="match status" value="1"/>
</dbReference>